<reference evidence="4" key="2">
    <citation type="journal article" date="2019" name="Int. J. Syst. Evol. Microbiol.">
        <title>The Global Catalogue of Microorganisms (GCM) 10K type strain sequencing project: providing services to taxonomists for standard genome sequencing and annotation.</title>
        <authorList>
            <consortium name="The Broad Institute Genomics Platform"/>
            <consortium name="The Broad Institute Genome Sequencing Center for Infectious Disease"/>
            <person name="Wu L."/>
            <person name="Ma J."/>
        </authorList>
    </citation>
    <scope>NUCLEOTIDE SEQUENCE [LARGE SCALE GENOMIC DNA]</scope>
    <source>
        <strain evidence="4">CGMCC 1.15287</strain>
    </source>
</reference>
<accession>A0A7W6K7W8</accession>
<dbReference type="NCBIfam" id="TIGR04193">
    <property type="entry name" value="SPASM_w_grasp"/>
    <property type="match status" value="1"/>
</dbReference>
<organism evidence="2 3">
    <name type="scientific">Pedobacter zeae</name>
    <dbReference type="NCBI Taxonomy" id="1737356"/>
    <lineage>
        <taxon>Bacteria</taxon>
        <taxon>Pseudomonadati</taxon>
        <taxon>Bacteroidota</taxon>
        <taxon>Sphingobacteriia</taxon>
        <taxon>Sphingobacteriales</taxon>
        <taxon>Sphingobacteriaceae</taxon>
        <taxon>Pedobacter</taxon>
    </lineage>
</organism>
<reference evidence="1" key="4">
    <citation type="submission" date="2024-05" db="EMBL/GenBank/DDBJ databases">
        <authorList>
            <person name="Sun Q."/>
            <person name="Zhou Y."/>
        </authorList>
    </citation>
    <scope>NUCLEOTIDE SEQUENCE</scope>
    <source>
        <strain evidence="1">CGMCC 1.15287</strain>
    </source>
</reference>
<dbReference type="AlphaFoldDB" id="A0A7W6K7W8"/>
<dbReference type="EMBL" id="JACIEF010000001">
    <property type="protein sequence ID" value="MBB4106750.1"/>
    <property type="molecule type" value="Genomic_DNA"/>
</dbReference>
<name>A0A7W6K7W8_9SPHI</name>
<dbReference type="InterPro" id="IPR026497">
    <property type="entry name" value="GRASP-with-SPASM"/>
</dbReference>
<dbReference type="InterPro" id="IPR013785">
    <property type="entry name" value="Aldolase_TIM"/>
</dbReference>
<protein>
    <submittedName>
        <fullName evidence="2">SPASM domain peptide maturase of grasp-with-spasm system</fullName>
    </submittedName>
</protein>
<sequence length="361" mass="41496">MSSPIYLLYASCLPVMGMTRSILCDLERQSYLQIPNDLYRILTDHRGKSVAEIKAFYGNRYDATIEDYFARLSNAEFVFATDHPELFPVLDSSWDEPFELTNAIIDIDNKSTFELESIFYQLSSLHCKFIQIRFFKSAQIEEMGSIIDFLNSMRSNSIGLELLVGYNELSTEADYLLLFKKYKRLNSLIVYGMPGGKVIKRIEHSRYLVFTPVDLSSEHHCGHISKELFSINIKTFTEALNFNSCLNGKISIDKRGEIKNCPSMTSSFGNIKDTKLSQVLLHPGYKKNWKITKDQVHTCKSCEFRYICTDCRAYVQHPDGDGLSKPLKCGYDPQIGEWTDWSINPLNQAAYRHYFGEISLQ</sequence>
<dbReference type="NCBIfam" id="TIGR04085">
    <property type="entry name" value="rSAM_more_4Fe4S"/>
    <property type="match status" value="1"/>
</dbReference>
<dbReference type="EMBL" id="BMHZ01000002">
    <property type="protein sequence ID" value="GGH03532.1"/>
    <property type="molecule type" value="Genomic_DNA"/>
</dbReference>
<comment type="caution">
    <text evidence="2">The sequence shown here is derived from an EMBL/GenBank/DDBJ whole genome shotgun (WGS) entry which is preliminary data.</text>
</comment>
<dbReference type="InterPro" id="IPR023885">
    <property type="entry name" value="4Fe4S-binding_SPASM_dom"/>
</dbReference>
<keyword evidence="4" id="KW-1185">Reference proteome</keyword>
<dbReference type="SUPFAM" id="SSF102114">
    <property type="entry name" value="Radical SAM enzymes"/>
    <property type="match status" value="1"/>
</dbReference>
<reference evidence="2 3" key="3">
    <citation type="submission" date="2020-08" db="EMBL/GenBank/DDBJ databases">
        <title>Genomic Encyclopedia of Type Strains, Phase IV (KMG-IV): sequencing the most valuable type-strain genomes for metagenomic binning, comparative biology and taxonomic classification.</title>
        <authorList>
            <person name="Goeker M."/>
        </authorList>
    </citation>
    <scope>NUCLEOTIDE SEQUENCE [LARGE SCALE GENOMIC DNA]</scope>
    <source>
        <strain evidence="2 3">DSM 100774</strain>
    </source>
</reference>
<dbReference type="Gene3D" id="3.20.20.70">
    <property type="entry name" value="Aldolase class I"/>
    <property type="match status" value="1"/>
</dbReference>
<evidence type="ECO:0000313" key="1">
    <source>
        <dbReference type="EMBL" id="GGH03532.1"/>
    </source>
</evidence>
<dbReference type="Proteomes" id="UP000642938">
    <property type="component" value="Unassembled WGS sequence"/>
</dbReference>
<dbReference type="Proteomes" id="UP000532273">
    <property type="component" value="Unassembled WGS sequence"/>
</dbReference>
<dbReference type="RefSeq" id="WP_183759983.1">
    <property type="nucleotide sequence ID" value="NZ_BMHZ01000002.1"/>
</dbReference>
<dbReference type="InterPro" id="IPR058240">
    <property type="entry name" value="rSAM_sf"/>
</dbReference>
<evidence type="ECO:0000313" key="2">
    <source>
        <dbReference type="EMBL" id="MBB4106750.1"/>
    </source>
</evidence>
<proteinExistence type="predicted"/>
<evidence type="ECO:0000313" key="4">
    <source>
        <dbReference type="Proteomes" id="UP000642938"/>
    </source>
</evidence>
<gene>
    <name evidence="1" type="ORF">GCM10007422_18630</name>
    <name evidence="2" type="ORF">GGQ60_000710</name>
</gene>
<reference evidence="1" key="1">
    <citation type="journal article" date="2014" name="Int. J. Syst. Evol. Microbiol.">
        <title>Complete genome of a new Firmicutes species belonging to the dominant human colonic microbiota ('Ruminococcus bicirculans') reveals two chromosomes and a selective capacity to utilize plant glucans.</title>
        <authorList>
            <consortium name="NISC Comparative Sequencing Program"/>
            <person name="Wegmann U."/>
            <person name="Louis P."/>
            <person name="Goesmann A."/>
            <person name="Henrissat B."/>
            <person name="Duncan S.H."/>
            <person name="Flint H.J."/>
        </authorList>
    </citation>
    <scope>NUCLEOTIDE SEQUENCE</scope>
    <source>
        <strain evidence="1">CGMCC 1.15287</strain>
    </source>
</reference>
<evidence type="ECO:0000313" key="3">
    <source>
        <dbReference type="Proteomes" id="UP000532273"/>
    </source>
</evidence>